<evidence type="ECO:0000313" key="3">
    <source>
        <dbReference type="Proteomes" id="UP001162164"/>
    </source>
</evidence>
<gene>
    <name evidence="2" type="ORF">NQ317_010092</name>
</gene>
<proteinExistence type="predicted"/>
<organism evidence="2 3">
    <name type="scientific">Molorchus minor</name>
    <dbReference type="NCBI Taxonomy" id="1323400"/>
    <lineage>
        <taxon>Eukaryota</taxon>
        <taxon>Metazoa</taxon>
        <taxon>Ecdysozoa</taxon>
        <taxon>Arthropoda</taxon>
        <taxon>Hexapoda</taxon>
        <taxon>Insecta</taxon>
        <taxon>Pterygota</taxon>
        <taxon>Neoptera</taxon>
        <taxon>Endopterygota</taxon>
        <taxon>Coleoptera</taxon>
        <taxon>Polyphaga</taxon>
        <taxon>Cucujiformia</taxon>
        <taxon>Chrysomeloidea</taxon>
        <taxon>Cerambycidae</taxon>
        <taxon>Lamiinae</taxon>
        <taxon>Monochamini</taxon>
        <taxon>Molorchus</taxon>
    </lineage>
</organism>
<feature type="region of interest" description="Disordered" evidence="1">
    <location>
        <begin position="296"/>
        <end position="320"/>
    </location>
</feature>
<keyword evidence="3" id="KW-1185">Reference proteome</keyword>
<comment type="caution">
    <text evidence="2">The sequence shown here is derived from an EMBL/GenBank/DDBJ whole genome shotgun (WGS) entry which is preliminary data.</text>
</comment>
<dbReference type="Proteomes" id="UP001162164">
    <property type="component" value="Unassembled WGS sequence"/>
</dbReference>
<feature type="region of interest" description="Disordered" evidence="1">
    <location>
        <begin position="202"/>
        <end position="270"/>
    </location>
</feature>
<accession>A0ABQ9JFL0</accession>
<sequence>MSDGGYCKRVCDLQSYPGWRLPHSRGLVVGTHVVSLGRPVIRNHGTAKPHVNNNRRQADDYAMANSNAPNRRTRYARSSTTSVAQLLSDSCTSLLQKLTTRVRGPSATVERQLLSTNSVQRRPNPLTTSKSSTVVPNYVNLNKSKVEDKYSSVLDRIYRRKDPERTLEPSVGRTLAKSSTTANVLLAEKAYPYVSNNVAHREKTPFRSESKSFQSKRQYPEPQYTYLDRDSAYRVRHRSNHSELRPRRSSKPQRTGKSEVGDRRPTTNLKLCPVEIKMHDEPPASVHTVIKKSSPLKTANEVDETTPTPTAVPESLSEREAKRKEIQSLIMKYSALDEAYNKTNNAVSTDAGGKSAGTIASPPSTSVAAAIAQKYYPKLNAAFSSIRVMHPLQNSTIAQLV</sequence>
<evidence type="ECO:0000256" key="1">
    <source>
        <dbReference type="SAM" id="MobiDB-lite"/>
    </source>
</evidence>
<evidence type="ECO:0008006" key="4">
    <source>
        <dbReference type="Google" id="ProtNLM"/>
    </source>
</evidence>
<feature type="compositionally biased region" description="Basic and acidic residues" evidence="1">
    <location>
        <begin position="256"/>
        <end position="265"/>
    </location>
</feature>
<reference evidence="2" key="1">
    <citation type="journal article" date="2023" name="Insect Mol. Biol.">
        <title>Genome sequencing provides insights into the evolution of gene families encoding plant cell wall-degrading enzymes in longhorned beetles.</title>
        <authorList>
            <person name="Shin N.R."/>
            <person name="Okamura Y."/>
            <person name="Kirsch R."/>
            <person name="Pauchet Y."/>
        </authorList>
    </citation>
    <scope>NUCLEOTIDE SEQUENCE</scope>
    <source>
        <strain evidence="2">MMC_N1</strain>
    </source>
</reference>
<dbReference type="EMBL" id="JAPWTJ010000696">
    <property type="protein sequence ID" value="KAJ8976325.1"/>
    <property type="molecule type" value="Genomic_DNA"/>
</dbReference>
<evidence type="ECO:0000313" key="2">
    <source>
        <dbReference type="EMBL" id="KAJ8976325.1"/>
    </source>
</evidence>
<protein>
    <recommendedName>
        <fullName evidence="4">Enkurin domain-containing protein</fullName>
    </recommendedName>
</protein>
<name>A0ABQ9JFL0_9CUCU</name>